<feature type="compositionally biased region" description="Basic and acidic residues" evidence="1">
    <location>
        <begin position="56"/>
        <end position="82"/>
    </location>
</feature>
<evidence type="ECO:0000313" key="3">
    <source>
        <dbReference type="Proteomes" id="UP001519332"/>
    </source>
</evidence>
<evidence type="ECO:0008006" key="4">
    <source>
        <dbReference type="Google" id="ProtNLM"/>
    </source>
</evidence>
<comment type="caution">
    <text evidence="2">The sequence shown here is derived from an EMBL/GenBank/DDBJ whole genome shotgun (WGS) entry which is preliminary data.</text>
</comment>
<feature type="region of interest" description="Disordered" evidence="1">
    <location>
        <begin position="1"/>
        <end position="36"/>
    </location>
</feature>
<feature type="region of interest" description="Disordered" evidence="1">
    <location>
        <begin position="50"/>
        <end position="82"/>
    </location>
</feature>
<dbReference type="Proteomes" id="UP001519332">
    <property type="component" value="Unassembled WGS sequence"/>
</dbReference>
<evidence type="ECO:0000256" key="1">
    <source>
        <dbReference type="SAM" id="MobiDB-lite"/>
    </source>
</evidence>
<gene>
    <name evidence="2" type="ORF">JOF56_000868</name>
</gene>
<sequence>MSDEQIPAPHSQSSTVPPEQPTPPPADPAPTGEPSAVDYKALYEQTQTRLTTAEQTARDHADKAAKYDDHQAAQLSDTEKAVARAEAAEQQVTTLRRLAVDAEIRAAAAGWADPTDAPRYLDDRDKYVTPDGVIDTAAITTDLAAVLLARPHLARTDTPGVRRPAPDLSQGARTNGPAGIDTQIAEAEKNGDWATAISLKNQRLAQQASQQR</sequence>
<keyword evidence="3" id="KW-1185">Reference proteome</keyword>
<name>A0ABS4T9F1_9PSEU</name>
<accession>A0ABS4T9F1</accession>
<reference evidence="2 3" key="1">
    <citation type="submission" date="2021-03" db="EMBL/GenBank/DDBJ databases">
        <title>Sequencing the genomes of 1000 actinobacteria strains.</title>
        <authorList>
            <person name="Klenk H.-P."/>
        </authorList>
    </citation>
    <scope>NUCLEOTIDE SEQUENCE [LARGE SCALE GENOMIC DNA]</scope>
    <source>
        <strain evidence="2 3">DSM 46670</strain>
    </source>
</reference>
<feature type="compositionally biased region" description="Pro residues" evidence="1">
    <location>
        <begin position="18"/>
        <end position="28"/>
    </location>
</feature>
<evidence type="ECO:0000313" key="2">
    <source>
        <dbReference type="EMBL" id="MBP2320483.1"/>
    </source>
</evidence>
<dbReference type="RefSeq" id="WP_209634683.1">
    <property type="nucleotide sequence ID" value="NZ_JAGINW010000001.1"/>
</dbReference>
<proteinExistence type="predicted"/>
<organism evidence="2 3">
    <name type="scientific">Kibdelosporangium banguiense</name>
    <dbReference type="NCBI Taxonomy" id="1365924"/>
    <lineage>
        <taxon>Bacteria</taxon>
        <taxon>Bacillati</taxon>
        <taxon>Actinomycetota</taxon>
        <taxon>Actinomycetes</taxon>
        <taxon>Pseudonocardiales</taxon>
        <taxon>Pseudonocardiaceae</taxon>
        <taxon>Kibdelosporangium</taxon>
    </lineage>
</organism>
<feature type="region of interest" description="Disordered" evidence="1">
    <location>
        <begin position="155"/>
        <end position="181"/>
    </location>
</feature>
<dbReference type="EMBL" id="JAGINW010000001">
    <property type="protein sequence ID" value="MBP2320483.1"/>
    <property type="molecule type" value="Genomic_DNA"/>
</dbReference>
<protein>
    <recommendedName>
        <fullName evidence="4">Scaffolding protein</fullName>
    </recommendedName>
</protein>